<organism evidence="3 4">
    <name type="scientific">Listeria booriae</name>
    <dbReference type="NCBI Taxonomy" id="1552123"/>
    <lineage>
        <taxon>Bacteria</taxon>
        <taxon>Bacillati</taxon>
        <taxon>Bacillota</taxon>
        <taxon>Bacilli</taxon>
        <taxon>Bacillales</taxon>
        <taxon>Listeriaceae</taxon>
        <taxon>Listeria</taxon>
    </lineage>
</organism>
<feature type="region of interest" description="Disordered" evidence="1">
    <location>
        <begin position="107"/>
        <end position="128"/>
    </location>
</feature>
<protein>
    <submittedName>
        <fullName evidence="3">DUF3850 domain-containing protein</fullName>
    </submittedName>
</protein>
<comment type="caution">
    <text evidence="3">The sequence shown here is derived from an EMBL/GenBank/DDBJ whole genome shotgun (WGS) entry which is preliminary data.</text>
</comment>
<name>A0A842G4W1_9LIST</name>
<dbReference type="AlphaFoldDB" id="A0A842G4W1"/>
<dbReference type="EMBL" id="JAARZT010000043">
    <property type="protein sequence ID" value="MBC2294734.1"/>
    <property type="molecule type" value="Genomic_DNA"/>
</dbReference>
<feature type="domain" description="DUF3850" evidence="2">
    <location>
        <begin position="7"/>
        <end position="78"/>
    </location>
</feature>
<dbReference type="RefSeq" id="WP_185630062.1">
    <property type="nucleotide sequence ID" value="NZ_JAARZT010000043.1"/>
</dbReference>
<evidence type="ECO:0000313" key="4">
    <source>
        <dbReference type="Proteomes" id="UP000543005"/>
    </source>
</evidence>
<dbReference type="InterPro" id="IPR039440">
    <property type="entry name" value="DUF3850"/>
</dbReference>
<accession>A0A842G4W1</accession>
<dbReference type="Gene3D" id="2.30.130.30">
    <property type="entry name" value="Hypothetical protein"/>
    <property type="match status" value="1"/>
</dbReference>
<evidence type="ECO:0000313" key="3">
    <source>
        <dbReference type="EMBL" id="MBC2294734.1"/>
    </source>
</evidence>
<dbReference type="InterPro" id="IPR015947">
    <property type="entry name" value="PUA-like_sf"/>
</dbReference>
<gene>
    <name evidence="3" type="ORF">HCC36_16040</name>
</gene>
<dbReference type="Proteomes" id="UP000543005">
    <property type="component" value="Unassembled WGS sequence"/>
</dbReference>
<dbReference type="SUPFAM" id="SSF88697">
    <property type="entry name" value="PUA domain-like"/>
    <property type="match status" value="1"/>
</dbReference>
<feature type="compositionally biased region" description="Basic residues" evidence="1">
    <location>
        <begin position="115"/>
        <end position="128"/>
    </location>
</feature>
<dbReference type="Pfam" id="PF12961">
    <property type="entry name" value="DUF3850"/>
    <property type="match status" value="1"/>
</dbReference>
<proteinExistence type="predicted"/>
<evidence type="ECO:0000259" key="2">
    <source>
        <dbReference type="Pfam" id="PF12961"/>
    </source>
</evidence>
<reference evidence="3 4" key="1">
    <citation type="submission" date="2020-03" db="EMBL/GenBank/DDBJ databases">
        <title>Soil Listeria distribution.</title>
        <authorList>
            <person name="Liao J."/>
            <person name="Wiedmann M."/>
        </authorList>
    </citation>
    <scope>NUCLEOTIDE SEQUENCE [LARGE SCALE GENOMIC DNA]</scope>
    <source>
        <strain evidence="3 4">FSL L7-0051</strain>
    </source>
</reference>
<evidence type="ECO:0000256" key="1">
    <source>
        <dbReference type="SAM" id="MobiDB-lite"/>
    </source>
</evidence>
<sequence>MCVIRAIHELKTEQAYFSEVWDGKKRFEIRKDDRNFAVDDTLVLREIQHHHYTGNCVLAKITYMTDFMQREGYKVLGIEIIANYSGLHEEYMELVKAIHGGGWRRSVQKEERRTTGNKRQQRRLFPRD</sequence>